<gene>
    <name evidence="2" type="ORF">JOF43_002049</name>
</gene>
<keyword evidence="3" id="KW-1185">Reference proteome</keyword>
<evidence type="ECO:0000313" key="2">
    <source>
        <dbReference type="EMBL" id="MBP2382092.1"/>
    </source>
</evidence>
<feature type="transmembrane region" description="Helical" evidence="1">
    <location>
        <begin position="49"/>
        <end position="70"/>
    </location>
</feature>
<proteinExistence type="predicted"/>
<keyword evidence="1" id="KW-0472">Membrane</keyword>
<keyword evidence="1" id="KW-1133">Transmembrane helix</keyword>
<reference evidence="2 3" key="1">
    <citation type="submission" date="2021-03" db="EMBL/GenBank/DDBJ databases">
        <title>Sequencing the genomes of 1000 actinobacteria strains.</title>
        <authorList>
            <person name="Klenk H.-P."/>
        </authorList>
    </citation>
    <scope>NUCLEOTIDE SEQUENCE [LARGE SCALE GENOMIC DNA]</scope>
    <source>
        <strain evidence="2 3">DSM 14566</strain>
    </source>
</reference>
<feature type="transmembrane region" description="Helical" evidence="1">
    <location>
        <begin position="24"/>
        <end position="43"/>
    </location>
</feature>
<evidence type="ECO:0000313" key="3">
    <source>
        <dbReference type="Proteomes" id="UP001519290"/>
    </source>
</evidence>
<accession>A0ABS4X0V1</accession>
<keyword evidence="1" id="KW-0812">Transmembrane</keyword>
<comment type="caution">
    <text evidence="2">The sequence shown here is derived from an EMBL/GenBank/DDBJ whole genome shotgun (WGS) entry which is preliminary data.</text>
</comment>
<name>A0ABS4X0V1_9MICO</name>
<dbReference type="RefSeq" id="WP_209901717.1">
    <property type="nucleotide sequence ID" value="NZ_BAAAJW010000003.1"/>
</dbReference>
<dbReference type="Proteomes" id="UP001519290">
    <property type="component" value="Unassembled WGS sequence"/>
</dbReference>
<dbReference type="EMBL" id="JAGIOD010000001">
    <property type="protein sequence ID" value="MBP2382092.1"/>
    <property type="molecule type" value="Genomic_DNA"/>
</dbReference>
<sequence length="74" mass="7451">MTTMPPDTSSQHQRERKPSVGRPVLFVVLLAIAALGVLGLLVAGPSITLPVAVAAAGGLLSLVGIAWAVAGPRL</sequence>
<evidence type="ECO:0000256" key="1">
    <source>
        <dbReference type="SAM" id="Phobius"/>
    </source>
</evidence>
<protein>
    <submittedName>
        <fullName evidence="2">Uncharacterized protein</fullName>
    </submittedName>
</protein>
<organism evidence="2 3">
    <name type="scientific">Brachybacterium sacelli</name>
    <dbReference type="NCBI Taxonomy" id="173364"/>
    <lineage>
        <taxon>Bacteria</taxon>
        <taxon>Bacillati</taxon>
        <taxon>Actinomycetota</taxon>
        <taxon>Actinomycetes</taxon>
        <taxon>Micrococcales</taxon>
        <taxon>Dermabacteraceae</taxon>
        <taxon>Brachybacterium</taxon>
    </lineage>
</organism>